<keyword evidence="2" id="KW-0436">Ligase</keyword>
<feature type="domain" description="AMP-dependent synthetase/ligase" evidence="5">
    <location>
        <begin position="17"/>
        <end position="369"/>
    </location>
</feature>
<dbReference type="PROSITE" id="PS00455">
    <property type="entry name" value="AMP_BINDING"/>
    <property type="match status" value="1"/>
</dbReference>
<dbReference type="OrthoDB" id="9765680at2"/>
<comment type="caution">
    <text evidence="7">The sequence shown here is derived from an EMBL/GenBank/DDBJ whole genome shotgun (WGS) entry which is preliminary data.</text>
</comment>
<dbReference type="GO" id="GO:0006631">
    <property type="term" value="P:fatty acid metabolic process"/>
    <property type="evidence" value="ECO:0007669"/>
    <property type="project" value="UniProtKB-KW"/>
</dbReference>
<dbReference type="InterPro" id="IPR000873">
    <property type="entry name" value="AMP-dep_synth/lig_dom"/>
</dbReference>
<dbReference type="Pfam" id="PF13193">
    <property type="entry name" value="AMP-binding_C"/>
    <property type="match status" value="1"/>
</dbReference>
<organism evidence="7 8">
    <name type="scientific">Deinococcus yavapaiensis KR-236</name>
    <dbReference type="NCBI Taxonomy" id="694435"/>
    <lineage>
        <taxon>Bacteria</taxon>
        <taxon>Thermotogati</taxon>
        <taxon>Deinococcota</taxon>
        <taxon>Deinococci</taxon>
        <taxon>Deinococcales</taxon>
        <taxon>Deinococcaceae</taxon>
        <taxon>Deinococcus</taxon>
    </lineage>
</organism>
<dbReference type="PANTHER" id="PTHR43859">
    <property type="entry name" value="ACYL-ACTIVATING ENZYME"/>
    <property type="match status" value="1"/>
</dbReference>
<dbReference type="PANTHER" id="PTHR43859:SF4">
    <property type="entry name" value="BUTANOATE--COA LIGASE AAE1-RELATED"/>
    <property type="match status" value="1"/>
</dbReference>
<evidence type="ECO:0000259" key="5">
    <source>
        <dbReference type="Pfam" id="PF00501"/>
    </source>
</evidence>
<dbReference type="InterPro" id="IPR025110">
    <property type="entry name" value="AMP-bd_C"/>
</dbReference>
<dbReference type="InterPro" id="IPR020845">
    <property type="entry name" value="AMP-binding_CS"/>
</dbReference>
<evidence type="ECO:0000256" key="4">
    <source>
        <dbReference type="ARBA" id="ARBA00023098"/>
    </source>
</evidence>
<comment type="similarity">
    <text evidence="1">Belongs to the ATP-dependent AMP-binding enzyme family.</text>
</comment>
<dbReference type="AlphaFoldDB" id="A0A318S7D4"/>
<evidence type="ECO:0000259" key="6">
    <source>
        <dbReference type="Pfam" id="PF13193"/>
    </source>
</evidence>
<sequence>MRRPLTPLDLARRAFKLFAARPAVEQGSERFSYAEFGARTFRLVRALAARRIGRGDHVALLAFNTHEALLAYHAVPWSGATLVPLNPRLSEEEYAFFLAHCEAELLIVDAALLPKVADVRVSKWVIGEEFEARLADQSPASLSLPVDLDEDDVITVNYTSGTTSDPKGVMLTHRNVYLHALGLMYHLDLRPTSVYLHTLPMSHANGWGGVWAVTGAGATHVTTSETATEIVVRDVERHAVTHLSASPTVLRTLADPVTARRAPRPITVTLAGSPPHARFLADLMDLGYRPLHAYGLTETSPLVTFSDDTPDVRDHSVQERAETFARQGFESVTAGEVSVLDERGLPVPNDGETLGEVVVRGPTVMKGYFKNDAATRRALRGGWFHTGDIAVLHPDGRLQVRDRVSDIIVTGGERLSSVEVEGVLYLHPSVREAVVVGAPHATLGEAPIAFVSLHAGSNVEARDLVSFASSHLAAFKVPHDVRLLSDLPKNPNGKFLKHVLRAQARTVAG</sequence>
<gene>
    <name evidence="7" type="ORF">DES52_106207</name>
</gene>
<dbReference type="SUPFAM" id="SSF56801">
    <property type="entry name" value="Acetyl-CoA synthetase-like"/>
    <property type="match status" value="1"/>
</dbReference>
<dbReference type="GO" id="GO:0016874">
    <property type="term" value="F:ligase activity"/>
    <property type="evidence" value="ECO:0007669"/>
    <property type="project" value="UniProtKB-KW"/>
</dbReference>
<evidence type="ECO:0000256" key="1">
    <source>
        <dbReference type="ARBA" id="ARBA00006432"/>
    </source>
</evidence>
<accession>A0A318S7D4</accession>
<dbReference type="Proteomes" id="UP000248326">
    <property type="component" value="Unassembled WGS sequence"/>
</dbReference>
<evidence type="ECO:0000256" key="3">
    <source>
        <dbReference type="ARBA" id="ARBA00022832"/>
    </source>
</evidence>
<dbReference type="Pfam" id="PF00501">
    <property type="entry name" value="AMP-binding"/>
    <property type="match status" value="1"/>
</dbReference>
<dbReference type="RefSeq" id="WP_110886613.1">
    <property type="nucleotide sequence ID" value="NZ_QJSX01000006.1"/>
</dbReference>
<protein>
    <submittedName>
        <fullName evidence="7">Fatty-acyl-CoA synthase</fullName>
    </submittedName>
</protein>
<proteinExistence type="inferred from homology"/>
<evidence type="ECO:0000313" key="8">
    <source>
        <dbReference type="Proteomes" id="UP000248326"/>
    </source>
</evidence>
<name>A0A318S7D4_9DEIO</name>
<dbReference type="InterPro" id="IPR045851">
    <property type="entry name" value="AMP-bd_C_sf"/>
</dbReference>
<dbReference type="Gene3D" id="3.30.300.30">
    <property type="match status" value="1"/>
</dbReference>
<keyword evidence="8" id="KW-1185">Reference proteome</keyword>
<dbReference type="InterPro" id="IPR042099">
    <property type="entry name" value="ANL_N_sf"/>
</dbReference>
<dbReference type="Gene3D" id="3.40.50.12780">
    <property type="entry name" value="N-terminal domain of ligase-like"/>
    <property type="match status" value="1"/>
</dbReference>
<dbReference type="EMBL" id="QJSX01000006">
    <property type="protein sequence ID" value="PYE54241.1"/>
    <property type="molecule type" value="Genomic_DNA"/>
</dbReference>
<evidence type="ECO:0000313" key="7">
    <source>
        <dbReference type="EMBL" id="PYE54241.1"/>
    </source>
</evidence>
<evidence type="ECO:0000256" key="2">
    <source>
        <dbReference type="ARBA" id="ARBA00022598"/>
    </source>
</evidence>
<feature type="domain" description="AMP-binding enzyme C-terminal" evidence="6">
    <location>
        <begin position="419"/>
        <end position="494"/>
    </location>
</feature>
<keyword evidence="4" id="KW-0443">Lipid metabolism</keyword>
<keyword evidence="3" id="KW-0276">Fatty acid metabolism</keyword>
<reference evidence="7 8" key="1">
    <citation type="submission" date="2018-06" db="EMBL/GenBank/DDBJ databases">
        <title>Genomic Encyclopedia of Type Strains, Phase IV (KMG-IV): sequencing the most valuable type-strain genomes for metagenomic binning, comparative biology and taxonomic classification.</title>
        <authorList>
            <person name="Goeker M."/>
        </authorList>
    </citation>
    <scope>NUCLEOTIDE SEQUENCE [LARGE SCALE GENOMIC DNA]</scope>
    <source>
        <strain evidence="7 8">DSM 18048</strain>
    </source>
</reference>